<comment type="caution">
    <text evidence="2">The sequence shown here is derived from an EMBL/GenBank/DDBJ whole genome shotgun (WGS) entry which is preliminary data.</text>
</comment>
<dbReference type="Pfam" id="PF14344">
    <property type="entry name" value="DUF4397"/>
    <property type="match status" value="1"/>
</dbReference>
<proteinExistence type="predicted"/>
<name>A0ABT4L551_9SPHI</name>
<protein>
    <submittedName>
        <fullName evidence="2">DUF4397 domain-containing protein</fullName>
    </submittedName>
</protein>
<dbReference type="RefSeq" id="WP_269426120.1">
    <property type="nucleotide sequence ID" value="NZ_JAPWGM010000001.1"/>
</dbReference>
<organism evidence="2 3">
    <name type="scientific">Pedobacter punctiformis</name>
    <dbReference type="NCBI Taxonomy" id="3004097"/>
    <lineage>
        <taxon>Bacteria</taxon>
        <taxon>Pseudomonadati</taxon>
        <taxon>Bacteroidota</taxon>
        <taxon>Sphingobacteriia</taxon>
        <taxon>Sphingobacteriales</taxon>
        <taxon>Sphingobacteriaceae</taxon>
        <taxon>Pedobacter</taxon>
    </lineage>
</organism>
<dbReference type="InterPro" id="IPR025510">
    <property type="entry name" value="DUF4397"/>
</dbReference>
<sequence length="265" mass="28452">MKNKYIIIPVFAFLLSMLLYSCEKNAVQIIDVPVSGAQLKFFNFGVNAPIVNFYANDTKVSAALSATGSESSTTGVAYGAVYPSVNSYAVIAPGTYNFKGQRPSTVSTDANLAISTLNTSVQEGKNYSLYLSGIYNASAKTIESFIVEDVLPPVDTSGGYVRFVHAISNANPFNLVLKNTTTGAETVVATNIAYKSASSFVKVPFGIYELYCRYPNSSTNVISRNGTSAVSVIKANTYTFSIRGDMTVTSTTATNRPFIDNTPNR</sequence>
<evidence type="ECO:0000313" key="2">
    <source>
        <dbReference type="EMBL" id="MCZ4243045.1"/>
    </source>
</evidence>
<dbReference type="Proteomes" id="UP001144347">
    <property type="component" value="Unassembled WGS sequence"/>
</dbReference>
<evidence type="ECO:0000313" key="3">
    <source>
        <dbReference type="Proteomes" id="UP001144347"/>
    </source>
</evidence>
<keyword evidence="3" id="KW-1185">Reference proteome</keyword>
<dbReference type="PROSITE" id="PS51257">
    <property type="entry name" value="PROKAR_LIPOPROTEIN"/>
    <property type="match status" value="1"/>
</dbReference>
<reference evidence="2" key="1">
    <citation type="submission" date="2022-12" db="EMBL/GenBank/DDBJ databases">
        <title>Genome sequence of HCMS5-2.</title>
        <authorList>
            <person name="Woo H."/>
        </authorList>
    </citation>
    <scope>NUCLEOTIDE SEQUENCE</scope>
    <source>
        <strain evidence="2">HCMS5-2</strain>
    </source>
</reference>
<accession>A0ABT4L551</accession>
<gene>
    <name evidence="2" type="ORF">O0955_03440</name>
</gene>
<dbReference type="EMBL" id="JAPWGM010000001">
    <property type="protein sequence ID" value="MCZ4243045.1"/>
    <property type="molecule type" value="Genomic_DNA"/>
</dbReference>
<feature type="domain" description="DUF4397" evidence="1">
    <location>
        <begin position="37"/>
        <end position="173"/>
    </location>
</feature>
<evidence type="ECO:0000259" key="1">
    <source>
        <dbReference type="Pfam" id="PF14344"/>
    </source>
</evidence>